<accession>A0A9Q2HFA4</accession>
<evidence type="ECO:0000313" key="2">
    <source>
        <dbReference type="EMBL" id="MBB5175631.1"/>
    </source>
</evidence>
<dbReference type="AlphaFoldDB" id="A0A9Q2HFA4"/>
<protein>
    <submittedName>
        <fullName evidence="2">Uncharacterized protein YjgD (DUF1641 family)</fullName>
    </submittedName>
</protein>
<keyword evidence="1" id="KW-0472">Membrane</keyword>
<sequence length="216" mass="24148">MAKATTKIKYMEVDKEKAHAESLKELETLLIENKDLIEKTIEVLRLLDDHEVLNLTRAGLNKSDKALTRVLNALIDNDITSSIQNVLLMTEIIGKLDIENVEKTVLKVNQGVIDAGLYEEKSKKDGWLGLFKVLNDPHFIEGSNTLLSFVKAFGYTTDELKEKQNIKRKVNTFSPKPSTSKHSESTNNQLSSNKKLIAATTIGLSTLVTAAYVFKK</sequence>
<dbReference type="Proteomes" id="UP000579136">
    <property type="component" value="Unassembled WGS sequence"/>
</dbReference>
<evidence type="ECO:0000256" key="1">
    <source>
        <dbReference type="SAM" id="Phobius"/>
    </source>
</evidence>
<proteinExistence type="predicted"/>
<name>A0A9Q2HFA4_9STAP</name>
<keyword evidence="3" id="KW-1185">Reference proteome</keyword>
<feature type="transmembrane region" description="Helical" evidence="1">
    <location>
        <begin position="196"/>
        <end position="214"/>
    </location>
</feature>
<dbReference type="RefSeq" id="WP_183673089.1">
    <property type="nucleotide sequence ID" value="NZ_CBCRYX010000001.1"/>
</dbReference>
<dbReference type="PANTHER" id="PTHR38433:SF1">
    <property type="entry name" value="DUF1641 DOMAIN-CONTAINING PROTEIN"/>
    <property type="match status" value="1"/>
</dbReference>
<dbReference type="PANTHER" id="PTHR38433">
    <property type="match status" value="1"/>
</dbReference>
<keyword evidence="1" id="KW-1133">Transmembrane helix</keyword>
<keyword evidence="1" id="KW-0812">Transmembrane</keyword>
<comment type="caution">
    <text evidence="2">The sequence shown here is derived from an EMBL/GenBank/DDBJ whole genome shotgun (WGS) entry which is preliminary data.</text>
</comment>
<evidence type="ECO:0000313" key="3">
    <source>
        <dbReference type="Proteomes" id="UP000579136"/>
    </source>
</evidence>
<dbReference type="EMBL" id="JACHHF010000002">
    <property type="protein sequence ID" value="MBB5175631.1"/>
    <property type="molecule type" value="Genomic_DNA"/>
</dbReference>
<reference evidence="2 3" key="1">
    <citation type="submission" date="2020-08" db="EMBL/GenBank/DDBJ databases">
        <title>Genomic Encyclopedia of Type Strains, Phase IV (KMG-IV): sequencing the most valuable type-strain genomes for metagenomic binning, comparative biology and taxonomic classification.</title>
        <authorList>
            <person name="Goeker M."/>
        </authorList>
    </citation>
    <scope>NUCLEOTIDE SEQUENCE [LARGE SCALE GENOMIC DNA]</scope>
    <source>
        <strain evidence="2 3">DSM 19163</strain>
    </source>
</reference>
<organism evidence="2 3">
    <name type="scientific">Nosocomiicoccus ampullae</name>
    <dbReference type="NCBI Taxonomy" id="489910"/>
    <lineage>
        <taxon>Bacteria</taxon>
        <taxon>Bacillati</taxon>
        <taxon>Bacillota</taxon>
        <taxon>Bacilli</taxon>
        <taxon>Bacillales</taxon>
        <taxon>Staphylococcaceae</taxon>
        <taxon>Nosocomiicoccus</taxon>
    </lineage>
</organism>
<gene>
    <name evidence="2" type="ORF">HNQ45_000501</name>
</gene>